<dbReference type="OrthoDB" id="9806837at2"/>
<dbReference type="Proteomes" id="UP000249239">
    <property type="component" value="Unassembled WGS sequence"/>
</dbReference>
<feature type="site" description="Positions MEP for the nucleophilic attack" evidence="3">
    <location>
        <position position="151"/>
    </location>
</feature>
<dbReference type="GO" id="GO:0050518">
    <property type="term" value="F:2-C-methyl-D-erythritol 4-phosphate cytidylyltransferase activity"/>
    <property type="evidence" value="ECO:0007669"/>
    <property type="project" value="UniProtKB-UniRule"/>
</dbReference>
<evidence type="ECO:0000313" key="4">
    <source>
        <dbReference type="EMBL" id="PZX19281.1"/>
    </source>
</evidence>
<dbReference type="RefSeq" id="WP_111444659.1">
    <property type="nucleotide sequence ID" value="NZ_QKZK01000005.1"/>
</dbReference>
<evidence type="ECO:0000256" key="1">
    <source>
        <dbReference type="ARBA" id="ARBA00022679"/>
    </source>
</evidence>
<dbReference type="Pfam" id="PF01128">
    <property type="entry name" value="IspD"/>
    <property type="match status" value="1"/>
</dbReference>
<comment type="function">
    <text evidence="3">Catalyzes the formation of 4-diphosphocytidyl-2-C-methyl-D-erythritol from CTP and 2-C-methyl-D-erythritol 4-phosphate (MEP).</text>
</comment>
<keyword evidence="1 3" id="KW-0808">Transferase</keyword>
<dbReference type="UniPathway" id="UPA00056">
    <property type="reaction ID" value="UER00093"/>
</dbReference>
<dbReference type="Gene3D" id="3.90.550.10">
    <property type="entry name" value="Spore Coat Polysaccharide Biosynthesis Protein SpsA, Chain A"/>
    <property type="match status" value="1"/>
</dbReference>
<dbReference type="InterPro" id="IPR001228">
    <property type="entry name" value="IspD"/>
</dbReference>
<comment type="similarity">
    <text evidence="3">Belongs to the IspD/TarI cytidylyltransferase family. IspD subfamily.</text>
</comment>
<feature type="site" description="Transition state stabilizer" evidence="3">
    <location>
        <position position="15"/>
    </location>
</feature>
<feature type="site" description="Positions MEP for the nucleophilic attack" evidence="3">
    <location>
        <position position="205"/>
    </location>
</feature>
<reference evidence="4 5" key="1">
    <citation type="submission" date="2018-06" db="EMBL/GenBank/DDBJ databases">
        <title>Genomic Encyclopedia of Archaeal and Bacterial Type Strains, Phase II (KMG-II): from individual species to whole genera.</title>
        <authorList>
            <person name="Goeker M."/>
        </authorList>
    </citation>
    <scope>NUCLEOTIDE SEQUENCE [LARGE SCALE GENOMIC DNA]</scope>
    <source>
        <strain evidence="4 5">DSM 6779</strain>
    </source>
</reference>
<comment type="catalytic activity">
    <reaction evidence="3">
        <text>2-C-methyl-D-erythritol 4-phosphate + CTP + H(+) = 4-CDP-2-C-methyl-D-erythritol + diphosphate</text>
        <dbReference type="Rhea" id="RHEA:13429"/>
        <dbReference type="ChEBI" id="CHEBI:15378"/>
        <dbReference type="ChEBI" id="CHEBI:33019"/>
        <dbReference type="ChEBI" id="CHEBI:37563"/>
        <dbReference type="ChEBI" id="CHEBI:57823"/>
        <dbReference type="ChEBI" id="CHEBI:58262"/>
        <dbReference type="EC" id="2.7.7.60"/>
    </reaction>
</comment>
<dbReference type="InterPro" id="IPR029044">
    <property type="entry name" value="Nucleotide-diphossugar_trans"/>
</dbReference>
<evidence type="ECO:0000313" key="5">
    <source>
        <dbReference type="Proteomes" id="UP000249239"/>
    </source>
</evidence>
<keyword evidence="3" id="KW-0414">Isoprene biosynthesis</keyword>
<keyword evidence="2 3" id="KW-0548">Nucleotidyltransferase</keyword>
<dbReference type="NCBIfam" id="NF001186">
    <property type="entry name" value="PRK00155.2-3"/>
    <property type="match status" value="1"/>
</dbReference>
<name>A0A2W7NFW0_9BACT</name>
<dbReference type="PANTHER" id="PTHR32125">
    <property type="entry name" value="2-C-METHYL-D-ERYTHRITOL 4-PHOSPHATE CYTIDYLYLTRANSFERASE, CHLOROPLASTIC"/>
    <property type="match status" value="1"/>
</dbReference>
<comment type="pathway">
    <text evidence="3">Isoprenoid biosynthesis; isopentenyl diphosphate biosynthesis via DXP pathway; isopentenyl diphosphate from 1-deoxy-D-xylulose 5-phosphate: step 2/6.</text>
</comment>
<dbReference type="CDD" id="cd02516">
    <property type="entry name" value="CDP-ME_synthetase"/>
    <property type="match status" value="1"/>
</dbReference>
<evidence type="ECO:0000256" key="3">
    <source>
        <dbReference type="HAMAP-Rule" id="MF_00108"/>
    </source>
</evidence>
<protein>
    <recommendedName>
        <fullName evidence="3">2-C-methyl-D-erythritol 4-phosphate cytidylyltransferase</fullName>
        <ecNumber evidence="3">2.7.7.60</ecNumber>
    </recommendedName>
    <alternativeName>
        <fullName evidence="3">4-diphosphocytidyl-2C-methyl-D-erythritol synthase</fullName>
    </alternativeName>
    <alternativeName>
        <fullName evidence="3">MEP cytidylyltransferase</fullName>
        <shortName evidence="3">MCT</shortName>
    </alternativeName>
</protein>
<proteinExistence type="inferred from homology"/>
<dbReference type="EC" id="2.7.7.60" evidence="3"/>
<keyword evidence="5" id="KW-1185">Reference proteome</keyword>
<dbReference type="HAMAP" id="MF_00108">
    <property type="entry name" value="IspD"/>
    <property type="match status" value="1"/>
</dbReference>
<comment type="caution">
    <text evidence="4">The sequence shown here is derived from an EMBL/GenBank/DDBJ whole genome shotgun (WGS) entry which is preliminary data.</text>
</comment>
<dbReference type="InterPro" id="IPR050088">
    <property type="entry name" value="IspD/TarI_cytidylyltransf_bact"/>
</dbReference>
<gene>
    <name evidence="3" type="primary">ispD</name>
    <name evidence="4" type="ORF">LX69_00950</name>
</gene>
<dbReference type="NCBIfam" id="TIGR00453">
    <property type="entry name" value="ispD"/>
    <property type="match status" value="1"/>
</dbReference>
<dbReference type="GO" id="GO:0019288">
    <property type="term" value="P:isopentenyl diphosphate biosynthetic process, methylerythritol 4-phosphate pathway"/>
    <property type="evidence" value="ECO:0007669"/>
    <property type="project" value="UniProtKB-UniRule"/>
</dbReference>
<organism evidence="4 5">
    <name type="scientific">Breznakibacter xylanolyticus</name>
    <dbReference type="NCBI Taxonomy" id="990"/>
    <lineage>
        <taxon>Bacteria</taxon>
        <taxon>Pseudomonadati</taxon>
        <taxon>Bacteroidota</taxon>
        <taxon>Bacteroidia</taxon>
        <taxon>Marinilabiliales</taxon>
        <taxon>Marinilabiliaceae</taxon>
        <taxon>Breznakibacter</taxon>
    </lineage>
</organism>
<dbReference type="FunFam" id="3.90.550.10:FF:000003">
    <property type="entry name" value="2-C-methyl-D-erythritol 4-phosphate cytidylyltransferase"/>
    <property type="match status" value="1"/>
</dbReference>
<dbReference type="AlphaFoldDB" id="A0A2W7NFW0"/>
<sequence length="224" mass="24368">MQQVVIIVAGGSGSRMGSQIPKQFLNVGGRPILMATIETFYQYNSEMLQIVVLPASQMELWKGLCDSYKFTIPHQVTAGGETRFHSVKNGLAMVKGDAVVGIHDGVRPLVSHETLDRCYSGALENGNAIPALPLTESIRRVNGQTNSAEDRNAFVSVQTPQVFRSEQLTTAYDVPFSALFTDDASVVEHAGFAINLVVGNHENIKITTPLDLKIAELLMKTPKP</sequence>
<dbReference type="InterPro" id="IPR034683">
    <property type="entry name" value="IspD/TarI"/>
</dbReference>
<feature type="site" description="Transition state stabilizer" evidence="3">
    <location>
        <position position="22"/>
    </location>
</feature>
<dbReference type="EMBL" id="QKZK01000005">
    <property type="protein sequence ID" value="PZX19281.1"/>
    <property type="molecule type" value="Genomic_DNA"/>
</dbReference>
<accession>A0A2W7NFW0</accession>
<evidence type="ECO:0000256" key="2">
    <source>
        <dbReference type="ARBA" id="ARBA00022695"/>
    </source>
</evidence>
<dbReference type="SUPFAM" id="SSF53448">
    <property type="entry name" value="Nucleotide-diphospho-sugar transferases"/>
    <property type="match status" value="1"/>
</dbReference>
<dbReference type="PANTHER" id="PTHR32125:SF4">
    <property type="entry name" value="2-C-METHYL-D-ERYTHRITOL 4-PHOSPHATE CYTIDYLYLTRANSFERASE, CHLOROPLASTIC"/>
    <property type="match status" value="1"/>
</dbReference>